<feature type="domain" description="Sigma-54 factor interaction" evidence="5">
    <location>
        <begin position="442"/>
        <end position="503"/>
    </location>
</feature>
<dbReference type="InterPro" id="IPR027417">
    <property type="entry name" value="P-loop_NTPase"/>
</dbReference>
<dbReference type="AlphaFoldDB" id="A0A6B8VWW7"/>
<protein>
    <submittedName>
        <fullName evidence="6">Transcriptional regulatory protein ZraR</fullName>
    </submittedName>
</protein>
<dbReference type="Gene3D" id="3.30.450.40">
    <property type="match status" value="1"/>
</dbReference>
<evidence type="ECO:0000256" key="4">
    <source>
        <dbReference type="ARBA" id="ARBA00023163"/>
    </source>
</evidence>
<sequence length="586" mass="64364">MTTGHQAPADMLRAAREEMITRGLQYARVPASLVTPEIEQSWRRSISQGVDTTAEPIFSGHTDMEGALFDVSERVLDQWATHLEDSRMSLLIADRNGRIVSRRILDSRDNRALDRVNATEGYDFSEQTLGTNGLGTPIEARQAVFVRGSEHFNDALADLACAGAPIIHPITGRAIGSVSIASALDVSVSLMLAMARQAGQQITSGLESAAESRDLDLARAYRRLKSTRGAVLVMNAETVMTDIPALAHLDARSHALLWEELRRHRWVQDEALRLTLPLLGHETLVRRIRRDGGEDVFAIEFPARDASRQDQDTGVGLIPLLDPAPRPVYEEVARELDAAASEPGLIRVTGPAGVGKRHQSERWLRDRTGREPLEIPASDIDAALVIRALDEDRGVIVTGGAGISDWNRHLLEDLARTRLPEKARIVLTERPAGVLSSGPRVVEMPGLAEQHTAIPGLINSLAAQLYPGAPAPRFSPAALQRLLAWPWPRNVPELRNMIAGQAKIARGELIEVRDLPLAMRRSLEPSLSRYERSERETITTALRETGGNKSQAAQLLGIGRTTLYRKMRTLKIDAEEHATVDDGRTA</sequence>
<reference evidence="6 7" key="1">
    <citation type="journal article" date="2021" name="Int. J. Syst. Evol. Microbiol.">
        <title>Classification of three corynebacterial strains isolated from a small paddock in North Rhine-Westphalia: proposal of &lt;i&gt;Corynebacterium kalinowskii&lt;/i&gt; sp. nov., &lt;i&gt;Corynebacterium comes&lt;/i&gt; sp. nov. and &lt;i&gt;Corynebacterium occultum&lt;/i&gt; sp. nov.</title>
        <authorList>
            <person name="Schaffert L."/>
            <person name="Ruwe M."/>
            <person name="Milse J."/>
            <person name="Hanuschka K."/>
            <person name="Ortseifen V."/>
            <person name="Droste J."/>
            <person name="Brandt D."/>
            <person name="Schl L."/>
            <person name="Kutter Y."/>
            <person name="Vinke S."/>
            <person name="Vieh P."/>
            <person name="Jacob L."/>
            <person name="L N.C."/>
            <person name="Schulte-Berndt E."/>
            <person name="Hain C."/>
            <person name="Linder M."/>
            <person name="Schmidt P."/>
            <person name="Wollenschl L."/>
            <person name="Luttermann T."/>
            <person name="Thieme E."/>
            <person name="Hassa J."/>
            <person name="Haak M."/>
            <person name="Wittchen M."/>
            <person name="Mentz A."/>
            <person name="Persicke M."/>
            <person name="Busche T."/>
            <person name="R C."/>
        </authorList>
    </citation>
    <scope>NUCLEOTIDE SEQUENCE [LARGE SCALE GENOMIC DNA]</scope>
    <source>
        <strain evidence="6 7">2019</strain>
    </source>
</reference>
<accession>A0A6B8VWW7</accession>
<dbReference type="InterPro" id="IPR058031">
    <property type="entry name" value="AAA_lid_NorR"/>
</dbReference>
<dbReference type="Pfam" id="PF02954">
    <property type="entry name" value="HTH_8"/>
    <property type="match status" value="1"/>
</dbReference>
<evidence type="ECO:0000256" key="1">
    <source>
        <dbReference type="ARBA" id="ARBA00022741"/>
    </source>
</evidence>
<dbReference type="InterPro" id="IPR002197">
    <property type="entry name" value="HTH_Fis"/>
</dbReference>
<evidence type="ECO:0000256" key="2">
    <source>
        <dbReference type="ARBA" id="ARBA00022840"/>
    </source>
</evidence>
<dbReference type="SUPFAM" id="SSF46689">
    <property type="entry name" value="Homeodomain-like"/>
    <property type="match status" value="1"/>
</dbReference>
<gene>
    <name evidence="6" type="primary">zraR</name>
    <name evidence="6" type="ORF">CETAM_13045</name>
</gene>
<dbReference type="RefSeq" id="WP_156229233.1">
    <property type="nucleotide sequence ID" value="NZ_CP046453.1"/>
</dbReference>
<evidence type="ECO:0000313" key="6">
    <source>
        <dbReference type="EMBL" id="QGU05834.1"/>
    </source>
</evidence>
<dbReference type="GO" id="GO:0005524">
    <property type="term" value="F:ATP binding"/>
    <property type="evidence" value="ECO:0007669"/>
    <property type="project" value="UniProtKB-KW"/>
</dbReference>
<dbReference type="InterPro" id="IPR029016">
    <property type="entry name" value="GAF-like_dom_sf"/>
</dbReference>
<dbReference type="SUPFAM" id="SSF52540">
    <property type="entry name" value="P-loop containing nucleoside triphosphate hydrolases"/>
    <property type="match status" value="1"/>
</dbReference>
<dbReference type="EMBL" id="CP046453">
    <property type="protein sequence ID" value="QGU05834.1"/>
    <property type="molecule type" value="Genomic_DNA"/>
</dbReference>
<keyword evidence="3" id="KW-0805">Transcription regulation</keyword>
<keyword evidence="4" id="KW-0804">Transcription</keyword>
<keyword evidence="1" id="KW-0547">Nucleotide-binding</keyword>
<evidence type="ECO:0000256" key="3">
    <source>
        <dbReference type="ARBA" id="ARBA00023015"/>
    </source>
</evidence>
<dbReference type="Gene3D" id="1.10.10.60">
    <property type="entry name" value="Homeodomain-like"/>
    <property type="match status" value="1"/>
</dbReference>
<dbReference type="Pfam" id="PF25601">
    <property type="entry name" value="AAA_lid_14"/>
    <property type="match status" value="1"/>
</dbReference>
<organism evidence="6 7">
    <name type="scientific">Corynebacterium comes</name>
    <dbReference type="NCBI Taxonomy" id="2675218"/>
    <lineage>
        <taxon>Bacteria</taxon>
        <taxon>Bacillati</taxon>
        <taxon>Actinomycetota</taxon>
        <taxon>Actinomycetes</taxon>
        <taxon>Mycobacteriales</taxon>
        <taxon>Corynebacteriaceae</taxon>
        <taxon>Corynebacterium</taxon>
    </lineage>
</organism>
<name>A0A6B8VWW7_9CORY</name>
<dbReference type="Gene3D" id="1.10.8.60">
    <property type="match status" value="1"/>
</dbReference>
<dbReference type="PRINTS" id="PR01590">
    <property type="entry name" value="HTHFIS"/>
</dbReference>
<evidence type="ECO:0000259" key="5">
    <source>
        <dbReference type="PROSITE" id="PS50045"/>
    </source>
</evidence>
<proteinExistence type="predicted"/>
<dbReference type="GO" id="GO:0043565">
    <property type="term" value="F:sequence-specific DNA binding"/>
    <property type="evidence" value="ECO:0007669"/>
    <property type="project" value="InterPro"/>
</dbReference>
<dbReference type="InterPro" id="IPR009057">
    <property type="entry name" value="Homeodomain-like_sf"/>
</dbReference>
<dbReference type="PANTHER" id="PTHR32071">
    <property type="entry name" value="TRANSCRIPTIONAL REGULATORY PROTEIN"/>
    <property type="match status" value="1"/>
</dbReference>
<dbReference type="PROSITE" id="PS50045">
    <property type="entry name" value="SIGMA54_INTERACT_4"/>
    <property type="match status" value="1"/>
</dbReference>
<dbReference type="Proteomes" id="UP000425178">
    <property type="component" value="Chromosome"/>
</dbReference>
<keyword evidence="7" id="KW-1185">Reference proteome</keyword>
<dbReference type="KEGG" id="ccoe:CETAM_13045"/>
<dbReference type="GO" id="GO:0006355">
    <property type="term" value="P:regulation of DNA-templated transcription"/>
    <property type="evidence" value="ECO:0007669"/>
    <property type="project" value="InterPro"/>
</dbReference>
<dbReference type="InterPro" id="IPR002078">
    <property type="entry name" value="Sigma_54_int"/>
</dbReference>
<evidence type="ECO:0000313" key="7">
    <source>
        <dbReference type="Proteomes" id="UP000425178"/>
    </source>
</evidence>
<keyword evidence="2" id="KW-0067">ATP-binding</keyword>